<organism evidence="3 4">
    <name type="scientific">Entamoeba invadens IP1</name>
    <dbReference type="NCBI Taxonomy" id="370355"/>
    <lineage>
        <taxon>Eukaryota</taxon>
        <taxon>Amoebozoa</taxon>
        <taxon>Evosea</taxon>
        <taxon>Archamoebae</taxon>
        <taxon>Mastigamoebida</taxon>
        <taxon>Entamoebidae</taxon>
        <taxon>Entamoeba</taxon>
    </lineage>
</organism>
<dbReference type="GO" id="GO:0043139">
    <property type="term" value="F:5'-3' DNA helicase activity"/>
    <property type="evidence" value="ECO:0007669"/>
    <property type="project" value="UniProtKB-EC"/>
</dbReference>
<keyword evidence="1" id="KW-0227">DNA damage</keyword>
<dbReference type="OrthoDB" id="10032644at2759"/>
<comment type="catalytic activity">
    <reaction evidence="1">
        <text>ATP + H2O = ADP + phosphate + H(+)</text>
        <dbReference type="Rhea" id="RHEA:13065"/>
        <dbReference type="ChEBI" id="CHEBI:15377"/>
        <dbReference type="ChEBI" id="CHEBI:15378"/>
        <dbReference type="ChEBI" id="CHEBI:30616"/>
        <dbReference type="ChEBI" id="CHEBI:43474"/>
        <dbReference type="ChEBI" id="CHEBI:456216"/>
        <dbReference type="EC" id="5.6.2.3"/>
    </reaction>
</comment>
<dbReference type="EMBL" id="KB206783">
    <property type="protein sequence ID" value="ELP87942.1"/>
    <property type="molecule type" value="Genomic_DNA"/>
</dbReference>
<dbReference type="PANTHER" id="PTHR10492:SF57">
    <property type="entry name" value="ATP-DEPENDENT DNA HELICASE"/>
    <property type="match status" value="1"/>
</dbReference>
<dbReference type="GO" id="GO:0000723">
    <property type="term" value="P:telomere maintenance"/>
    <property type="evidence" value="ECO:0007669"/>
    <property type="project" value="InterPro"/>
</dbReference>
<proteinExistence type="inferred from homology"/>
<dbReference type="GO" id="GO:0006281">
    <property type="term" value="P:DNA repair"/>
    <property type="evidence" value="ECO:0007669"/>
    <property type="project" value="UniProtKB-KW"/>
</dbReference>
<accession>A0A0A1U1Q4</accession>
<dbReference type="Gene3D" id="3.40.50.300">
    <property type="entry name" value="P-loop containing nucleotide triphosphate hydrolases"/>
    <property type="match status" value="1"/>
</dbReference>
<feature type="domain" description="DNA helicase Pif1-like DEAD-box helicase" evidence="2">
    <location>
        <begin position="1"/>
        <end position="186"/>
    </location>
</feature>
<evidence type="ECO:0000313" key="3">
    <source>
        <dbReference type="EMBL" id="ELP87942.1"/>
    </source>
</evidence>
<dbReference type="EC" id="5.6.2.3" evidence="1"/>
<dbReference type="SUPFAM" id="SSF52540">
    <property type="entry name" value="P-loop containing nucleoside triphosphate hydrolases"/>
    <property type="match status" value="1"/>
</dbReference>
<protein>
    <recommendedName>
        <fullName evidence="1">ATP-dependent DNA helicase</fullName>
        <ecNumber evidence="1">5.6.2.3</ecNumber>
    </recommendedName>
</protein>
<dbReference type="InterPro" id="IPR010285">
    <property type="entry name" value="DNA_helicase_pif1-like_DEAD"/>
</dbReference>
<keyword evidence="1" id="KW-0547">Nucleotide-binding</keyword>
<sequence>MFFIDGPGGSGKTHLYNVLIDTLESEGYVVLSFAPTGIAAAYLKKGKTFHSGFKLPFHIYEDSENLIAPASDEALFLKVTDVILIEEISMVHKEILRCIDTLMRQIPFVAYPDRNFSRFLFGGRIVVVGGDFRQILPVIPNGTKTEVIHNYVKNIFLWKLFEVHHLSTNMRSRGYNTFNKWLLDNGNKTTG</sequence>
<gene>
    <name evidence="3" type="ORF">EIN_275290</name>
</gene>
<dbReference type="Proteomes" id="UP000014680">
    <property type="component" value="Unassembled WGS sequence"/>
</dbReference>
<keyword evidence="1" id="KW-0347">Helicase</keyword>
<comment type="similarity">
    <text evidence="1">Belongs to the helicase family.</text>
</comment>
<evidence type="ECO:0000259" key="2">
    <source>
        <dbReference type="Pfam" id="PF05970"/>
    </source>
</evidence>
<dbReference type="GeneID" id="14886826"/>
<dbReference type="RefSeq" id="XP_004254713.1">
    <property type="nucleotide sequence ID" value="XM_004254665.1"/>
</dbReference>
<evidence type="ECO:0000313" key="4">
    <source>
        <dbReference type="Proteomes" id="UP000014680"/>
    </source>
</evidence>
<dbReference type="VEuPathDB" id="AmoebaDB:EIN_275290"/>
<dbReference type="Pfam" id="PF05970">
    <property type="entry name" value="PIF1"/>
    <property type="match status" value="1"/>
</dbReference>
<reference evidence="3 4" key="1">
    <citation type="submission" date="2012-10" db="EMBL/GenBank/DDBJ databases">
        <authorList>
            <person name="Zafar N."/>
            <person name="Inman J."/>
            <person name="Hall N."/>
            <person name="Lorenzi H."/>
            <person name="Caler E."/>
        </authorList>
    </citation>
    <scope>NUCLEOTIDE SEQUENCE [LARGE SCALE GENOMIC DNA]</scope>
    <source>
        <strain evidence="3 4">IP1</strain>
    </source>
</reference>
<dbReference type="KEGG" id="eiv:EIN_275290"/>
<dbReference type="InterPro" id="IPR027417">
    <property type="entry name" value="P-loop_NTPase"/>
</dbReference>
<name>A0A0A1U1Q4_ENTIV</name>
<comment type="cofactor">
    <cofactor evidence="1">
        <name>Mg(2+)</name>
        <dbReference type="ChEBI" id="CHEBI:18420"/>
    </cofactor>
</comment>
<keyword evidence="4" id="KW-1185">Reference proteome</keyword>
<dbReference type="GO" id="GO:0006310">
    <property type="term" value="P:DNA recombination"/>
    <property type="evidence" value="ECO:0007669"/>
    <property type="project" value="UniProtKB-KW"/>
</dbReference>
<dbReference type="GO" id="GO:0016887">
    <property type="term" value="F:ATP hydrolysis activity"/>
    <property type="evidence" value="ECO:0007669"/>
    <property type="project" value="RHEA"/>
</dbReference>
<evidence type="ECO:0000256" key="1">
    <source>
        <dbReference type="RuleBase" id="RU363044"/>
    </source>
</evidence>
<keyword evidence="1" id="KW-0067">ATP-binding</keyword>
<keyword evidence="1" id="KW-0233">DNA recombination</keyword>
<dbReference type="AlphaFoldDB" id="A0A0A1U1Q4"/>
<keyword evidence="1" id="KW-0378">Hydrolase</keyword>
<keyword evidence="1" id="KW-0234">DNA repair</keyword>
<dbReference type="PANTHER" id="PTHR10492">
    <property type="match status" value="1"/>
</dbReference>
<dbReference type="GO" id="GO:0005524">
    <property type="term" value="F:ATP binding"/>
    <property type="evidence" value="ECO:0007669"/>
    <property type="project" value="UniProtKB-KW"/>
</dbReference>